<comment type="caution">
    <text evidence="1">The sequence shown here is derived from an EMBL/GenBank/DDBJ whole genome shotgun (WGS) entry which is preliminary data.</text>
</comment>
<reference evidence="1 2" key="1">
    <citation type="submission" date="2019-11" db="EMBL/GenBank/DDBJ databases">
        <title>Whole genome sequence of Oryza granulata.</title>
        <authorList>
            <person name="Li W."/>
        </authorList>
    </citation>
    <scope>NUCLEOTIDE SEQUENCE [LARGE SCALE GENOMIC DNA]</scope>
    <source>
        <strain evidence="2">cv. Menghai</strain>
        <tissue evidence="1">Leaf</tissue>
    </source>
</reference>
<accession>A0A6G1EB60</accession>
<protein>
    <submittedName>
        <fullName evidence="1">Uncharacterized protein</fullName>
    </submittedName>
</protein>
<dbReference type="EMBL" id="SPHZ02000004">
    <property type="protein sequence ID" value="KAF0922028.1"/>
    <property type="molecule type" value="Genomic_DNA"/>
</dbReference>
<dbReference type="Proteomes" id="UP000479710">
    <property type="component" value="Unassembled WGS sequence"/>
</dbReference>
<name>A0A6G1EB60_9ORYZ</name>
<sequence length="82" mass="8777">MANDAASIACSVKDMLKELLLGQQELRDQLTRTNRRVDDAIAHQQQTLNATLGHGETGTASGHIISTIGVAMDDNKVCAVED</sequence>
<evidence type="ECO:0000313" key="1">
    <source>
        <dbReference type="EMBL" id="KAF0922028.1"/>
    </source>
</evidence>
<evidence type="ECO:0000313" key="2">
    <source>
        <dbReference type="Proteomes" id="UP000479710"/>
    </source>
</evidence>
<keyword evidence="2" id="KW-1185">Reference proteome</keyword>
<proteinExistence type="predicted"/>
<organism evidence="1 2">
    <name type="scientific">Oryza meyeriana var. granulata</name>
    <dbReference type="NCBI Taxonomy" id="110450"/>
    <lineage>
        <taxon>Eukaryota</taxon>
        <taxon>Viridiplantae</taxon>
        <taxon>Streptophyta</taxon>
        <taxon>Embryophyta</taxon>
        <taxon>Tracheophyta</taxon>
        <taxon>Spermatophyta</taxon>
        <taxon>Magnoliopsida</taxon>
        <taxon>Liliopsida</taxon>
        <taxon>Poales</taxon>
        <taxon>Poaceae</taxon>
        <taxon>BOP clade</taxon>
        <taxon>Oryzoideae</taxon>
        <taxon>Oryzeae</taxon>
        <taxon>Oryzinae</taxon>
        <taxon>Oryza</taxon>
        <taxon>Oryza meyeriana</taxon>
    </lineage>
</organism>
<gene>
    <name evidence="1" type="ORF">E2562_023988</name>
</gene>
<dbReference type="AlphaFoldDB" id="A0A6G1EB60"/>